<dbReference type="RefSeq" id="WP_145769201.1">
    <property type="nucleotide sequence ID" value="NZ_LR778301.1"/>
</dbReference>
<comment type="cofactor">
    <cofactor evidence="1 6">
        <name>FAD</name>
        <dbReference type="ChEBI" id="CHEBI:57692"/>
    </cofactor>
</comment>
<evidence type="ECO:0000256" key="3">
    <source>
        <dbReference type="ARBA" id="ARBA00022630"/>
    </source>
</evidence>
<dbReference type="Gene3D" id="1.10.540.10">
    <property type="entry name" value="Acyl-CoA dehydrogenase/oxidase, N-terminal domain"/>
    <property type="match status" value="1"/>
</dbReference>
<dbReference type="Pfam" id="PF02771">
    <property type="entry name" value="Acyl-CoA_dh_N"/>
    <property type="match status" value="1"/>
</dbReference>
<dbReference type="EMBL" id="LR778301">
    <property type="protein sequence ID" value="CAB1369217.1"/>
    <property type="molecule type" value="Genomic_DNA"/>
</dbReference>
<keyword evidence="5 6" id="KW-0560">Oxidoreductase</keyword>
<evidence type="ECO:0000256" key="1">
    <source>
        <dbReference type="ARBA" id="ARBA00001974"/>
    </source>
</evidence>
<sequence>MYTNLSPEQEALKQEIRAYFARLMTPEAKSLLHDYKNPARLQEYKRQVRQMGKDGWLAVGWPKEYGGKGYTPLEQLIFFEESFLAGAILPFVTINTVGPALMTHGSEEHKKKFLPGMAAGEIHFSIGYTEPSAGTDLATLKTSAVKDGDGFRVNGNKIFTSDADAADYIWLACRTDPDLPRHKGISILIVDTKDPGFSFTPIYTVGHLTNVTYYDNIFVPPEMLVGQVNGGWKLITSQLNHERIGLGAMGVKARGDFVKTLEWARTTDENGHRPIDTPWVASRLADCYRQVEAMRLMSYRMAADLTMDKMDVGLASASKVFGTEATIDVYRKLMEVVGAGSLYRHGSQAEMLGGILEEEYRGALVNTFGGGVNEMLRDMASQFGLGMPRADR</sequence>
<evidence type="ECO:0000259" key="7">
    <source>
        <dbReference type="Pfam" id="PF00441"/>
    </source>
</evidence>
<dbReference type="InterPro" id="IPR046373">
    <property type="entry name" value="Acyl-CoA_Oxase/DH_mid-dom_sf"/>
</dbReference>
<dbReference type="SUPFAM" id="SSF47203">
    <property type="entry name" value="Acyl-CoA dehydrogenase C-terminal domain-like"/>
    <property type="match status" value="1"/>
</dbReference>
<dbReference type="Pfam" id="PF00441">
    <property type="entry name" value="Acyl-CoA_dh_1"/>
    <property type="match status" value="1"/>
</dbReference>
<dbReference type="InterPro" id="IPR052161">
    <property type="entry name" value="Mycobact_Acyl-CoA_DH"/>
</dbReference>
<dbReference type="InterPro" id="IPR006091">
    <property type="entry name" value="Acyl-CoA_Oxase/DH_mid-dom"/>
</dbReference>
<dbReference type="OrthoDB" id="9770681at2"/>
<dbReference type="InterPro" id="IPR036250">
    <property type="entry name" value="AcylCo_DH-like_C"/>
</dbReference>
<evidence type="ECO:0000313" key="10">
    <source>
        <dbReference type="EMBL" id="CAB1369217.1"/>
    </source>
</evidence>
<evidence type="ECO:0000259" key="9">
    <source>
        <dbReference type="Pfam" id="PF02771"/>
    </source>
</evidence>
<comment type="similarity">
    <text evidence="2 6">Belongs to the acyl-CoA dehydrogenase family.</text>
</comment>
<feature type="domain" description="Acyl-CoA dehydrogenase/oxidase C-terminal" evidence="7">
    <location>
        <begin position="229"/>
        <end position="380"/>
    </location>
</feature>
<dbReference type="Proteomes" id="UP000515733">
    <property type="component" value="Chromosome"/>
</dbReference>
<protein>
    <submittedName>
        <fullName evidence="10">Acyl-CoA dehydrogenase FadE26</fullName>
        <ecNumber evidence="10">1.3.99.-</ecNumber>
    </submittedName>
</protein>
<dbReference type="InterPro" id="IPR009100">
    <property type="entry name" value="AcylCoA_DH/oxidase_NM_dom_sf"/>
</dbReference>
<dbReference type="KEGG" id="doe:DENOEST_2052"/>
<feature type="domain" description="Acyl-CoA oxidase/dehydrogenase middle" evidence="8">
    <location>
        <begin position="126"/>
        <end position="206"/>
    </location>
</feature>
<evidence type="ECO:0000256" key="6">
    <source>
        <dbReference type="RuleBase" id="RU362125"/>
    </source>
</evidence>
<dbReference type="GO" id="GO:0016627">
    <property type="term" value="F:oxidoreductase activity, acting on the CH-CH group of donors"/>
    <property type="evidence" value="ECO:0007669"/>
    <property type="project" value="InterPro"/>
</dbReference>
<gene>
    <name evidence="10" type="primary">fadE</name>
    <name evidence="10" type="ORF">DENOEST_2052</name>
</gene>
<proteinExistence type="inferred from homology"/>
<evidence type="ECO:0000256" key="2">
    <source>
        <dbReference type="ARBA" id="ARBA00009347"/>
    </source>
</evidence>
<name>A0A6S6XWG3_9PROT</name>
<dbReference type="Gene3D" id="1.20.140.10">
    <property type="entry name" value="Butyryl-CoA Dehydrogenase, subunit A, domain 3"/>
    <property type="match status" value="1"/>
</dbReference>
<evidence type="ECO:0000259" key="8">
    <source>
        <dbReference type="Pfam" id="PF02770"/>
    </source>
</evidence>
<dbReference type="Pfam" id="PF02770">
    <property type="entry name" value="Acyl-CoA_dh_M"/>
    <property type="match status" value="1"/>
</dbReference>
<dbReference type="AlphaFoldDB" id="A0A6S6XWG3"/>
<dbReference type="Gene3D" id="2.40.110.10">
    <property type="entry name" value="Butyryl-CoA Dehydrogenase, subunit A, domain 2"/>
    <property type="match status" value="1"/>
</dbReference>
<dbReference type="InterPro" id="IPR013786">
    <property type="entry name" value="AcylCoA_DH/ox_N"/>
</dbReference>
<dbReference type="PANTHER" id="PTHR43292">
    <property type="entry name" value="ACYL-COA DEHYDROGENASE"/>
    <property type="match status" value="1"/>
</dbReference>
<evidence type="ECO:0000256" key="5">
    <source>
        <dbReference type="ARBA" id="ARBA00023002"/>
    </source>
</evidence>
<keyword evidence="3 6" id="KW-0285">Flavoprotein</keyword>
<dbReference type="InterPro" id="IPR037069">
    <property type="entry name" value="AcylCoA_DH/ox_N_sf"/>
</dbReference>
<keyword evidence="11" id="KW-1185">Reference proteome</keyword>
<dbReference type="PANTHER" id="PTHR43292:SF3">
    <property type="entry name" value="ACYL-COA DEHYDROGENASE FADE29"/>
    <property type="match status" value="1"/>
</dbReference>
<evidence type="ECO:0000313" key="11">
    <source>
        <dbReference type="Proteomes" id="UP000515733"/>
    </source>
</evidence>
<organism evidence="10 11">
    <name type="scientific">Denitratisoma oestradiolicum</name>
    <dbReference type="NCBI Taxonomy" id="311182"/>
    <lineage>
        <taxon>Bacteria</taxon>
        <taxon>Pseudomonadati</taxon>
        <taxon>Pseudomonadota</taxon>
        <taxon>Betaproteobacteria</taxon>
        <taxon>Nitrosomonadales</taxon>
        <taxon>Sterolibacteriaceae</taxon>
        <taxon>Denitratisoma</taxon>
    </lineage>
</organism>
<dbReference type="SUPFAM" id="SSF56645">
    <property type="entry name" value="Acyl-CoA dehydrogenase NM domain-like"/>
    <property type="match status" value="1"/>
</dbReference>
<dbReference type="EC" id="1.3.99.-" evidence="10"/>
<keyword evidence="4 6" id="KW-0274">FAD</keyword>
<evidence type="ECO:0000256" key="4">
    <source>
        <dbReference type="ARBA" id="ARBA00022827"/>
    </source>
</evidence>
<accession>A0A6S6XWG3</accession>
<dbReference type="InterPro" id="IPR009075">
    <property type="entry name" value="AcylCo_DH/oxidase_C"/>
</dbReference>
<dbReference type="GO" id="GO:0005886">
    <property type="term" value="C:plasma membrane"/>
    <property type="evidence" value="ECO:0007669"/>
    <property type="project" value="TreeGrafter"/>
</dbReference>
<dbReference type="GO" id="GO:0050660">
    <property type="term" value="F:flavin adenine dinucleotide binding"/>
    <property type="evidence" value="ECO:0007669"/>
    <property type="project" value="InterPro"/>
</dbReference>
<feature type="domain" description="Acyl-CoA dehydrogenase/oxidase N-terminal" evidence="9">
    <location>
        <begin position="6"/>
        <end position="121"/>
    </location>
</feature>
<reference evidence="10 11" key="1">
    <citation type="submission" date="2020-03" db="EMBL/GenBank/DDBJ databases">
        <authorList>
            <consortium name="Genoscope - CEA"/>
            <person name="William W."/>
        </authorList>
    </citation>
    <scope>NUCLEOTIDE SEQUENCE [LARGE SCALE GENOMIC DNA]</scope>
    <source>
        <strain evidence="11">DSM 16959</strain>
    </source>
</reference>